<dbReference type="Gene3D" id="2.130.10.10">
    <property type="entry name" value="YVTN repeat-like/Quinoprotein amine dehydrogenase"/>
    <property type="match status" value="1"/>
</dbReference>
<protein>
    <submittedName>
        <fullName evidence="1">Gliding motility-associated C-terminal domain-containing protein</fullName>
    </submittedName>
</protein>
<dbReference type="RefSeq" id="WP_166692816.1">
    <property type="nucleotide sequence ID" value="NZ_WAEL01000006.1"/>
</dbReference>
<keyword evidence="2" id="KW-1185">Reference proteome</keyword>
<dbReference type="Pfam" id="PF13585">
    <property type="entry name" value="CHU_C"/>
    <property type="match status" value="1"/>
</dbReference>
<dbReference type="NCBIfam" id="TIGR04131">
    <property type="entry name" value="Bac_Flav_CTERM"/>
    <property type="match status" value="1"/>
</dbReference>
<name>A0ABX0QL53_9BACT</name>
<evidence type="ECO:0000313" key="2">
    <source>
        <dbReference type="Proteomes" id="UP000606008"/>
    </source>
</evidence>
<dbReference type="Proteomes" id="UP000606008">
    <property type="component" value="Unassembled WGS sequence"/>
</dbReference>
<gene>
    <name evidence="1" type="ORF">F7231_17040</name>
</gene>
<dbReference type="InterPro" id="IPR015943">
    <property type="entry name" value="WD40/YVTN_repeat-like_dom_sf"/>
</dbReference>
<dbReference type="EMBL" id="WAEL01000006">
    <property type="protein sequence ID" value="NID11880.1"/>
    <property type="molecule type" value="Genomic_DNA"/>
</dbReference>
<dbReference type="InterPro" id="IPR013783">
    <property type="entry name" value="Ig-like_fold"/>
</dbReference>
<dbReference type="Gene3D" id="2.60.40.10">
    <property type="entry name" value="Immunoglobulins"/>
    <property type="match status" value="1"/>
</dbReference>
<sequence length="1462" mass="153060">MVFQVRYGLYSVAWAMVWLLMGIGNGWAQTSPTSASLIRQTEQENKIKIVGSLCVPLSTTGSGGCANDPVNFYDVDPAADKAKTVWVIDGNAPQTGVVASMSFTSPGVKTISITRTVSTTATSTSVVSSTVLPATSFTVNVGTPPSAFQQWRPDTTICKGTSITIDPYPGGAPQGVTYLWFPKGETTQSISTTASGCYSVEVTNAEGCSTQDRIRVSLCPEESGSPGSKWYFGTNAGLDFGGDSPKPLTDGKLSTIEGSASITDTKGNILFYSDGITVYDKDGKPMLVFDPISGSLTSGSAVLGGNQRSTQSAIIVPKPVCRGCDYLYYVYTTAEINGTRQITYSVVDMRRNDGNGAVVQQNLPVVTSSTSASSTERSAAVRNDKDTTYWVITHDYGSACFRVDHLTTATTSTQQQYCLGTSHDSPARGEGQIKIGPAPTPPVTATGTSGTVTSGTLVSGTATQGNSNTAVRPVAVVIPGDPASSDPDRQKSYVEVFSFNTETGVLTGPNKKIDLGPAPPTAYGVEFSPDGSKVYVTLIGSVSSVSGVSAQTGPSRIIQYDITVDDPVSTSALIEESTTRQYGSLQIGPDGKIYVAVQNQPSLGVIDNPNGGLVSANPFERPPVFTVSGQDLGGKISQLGLPNQVVNFTEPSSSAGISASNVCEGDPVTFQITPYCPKLKETYNLTVRNSAGAIVAQALSFTQTSQTFQLSQPDTYSATLDVRVITSTGATCTTATAETSLTVIEQPKPFSVGPDINVCTNKPVSLTISAEAEEYAWVFRGRVYSRSRVLVTTTPGTYTAFIGNGGECFESDVVEINIRIPPRLNLGPDQTLCENGTRTIEVPAVQGFESYLWSNGATTRDVTVSQPGTYSVTGTFTTLDGVTCEASDDIRLIPVKNPVLTAALTNPAGCTTIDGAILITPSPTLVVSGTASPTNSFTYSWTTVSGTPISTTGNSASALTEGTYTVRVTDENTCVTDGSYALRSRATPLLLTAQPGVQRCDIPGSGSATLGVSGSTTPVGYVWRNSSSGIVSTSPSLTGVAAGVYSVSVVDNLGCIASLSTVTVGLDTRSSLSLGPDRSKCVGDTVVIIPRDGGAVGSVAYRWSNGQTTRTISVNTAGTYSLTTTNALNGCIGNSSLQVQFVQKPNVAAGTNLSLCLGAPQSLTSLQLTGNSPGGGTWAGTGVDPAGQFTPPVSAIGQVLTLTYSVTVNGCANSAPRQIALKQTPQVNAGPDADFCEGTVQVLQAIGSPGSVYRWNDGTQGSQLRPQQTGRYTVTVNLDGCEQSDAVDVNVRPLPRFSLTREAAICLGDNQQTQLRVVPGSADQIVAWTTSNTSSTTLLVSSVGTYSVTVTGSNGCIARDAARVVDLCEPRLFAPNAFSPNGDGVNDTFVPLNAYTTDLELRIYNRWGEVIFASTPENPAWDGTYRGEPAQTMVYPYVISYKSQYFPERPPAVKRGSVLLLR</sequence>
<organism evidence="1 2">
    <name type="scientific">Fibrivirga algicola</name>
    <dbReference type="NCBI Taxonomy" id="2950420"/>
    <lineage>
        <taxon>Bacteria</taxon>
        <taxon>Pseudomonadati</taxon>
        <taxon>Bacteroidota</taxon>
        <taxon>Cytophagia</taxon>
        <taxon>Cytophagales</taxon>
        <taxon>Spirosomataceae</taxon>
        <taxon>Fibrivirga</taxon>
    </lineage>
</organism>
<accession>A0ABX0QL53</accession>
<comment type="caution">
    <text evidence="1">The sequence shown here is derived from an EMBL/GenBank/DDBJ whole genome shotgun (WGS) entry which is preliminary data.</text>
</comment>
<reference evidence="2" key="2">
    <citation type="submission" date="2023-07" db="EMBL/GenBank/DDBJ databases">
        <authorList>
            <person name="Jung D.-H."/>
        </authorList>
    </citation>
    <scope>NUCLEOTIDE SEQUENCE [LARGE SCALE GENOMIC DNA]</scope>
    <source>
        <strain evidence="2">JA-25</strain>
    </source>
</reference>
<proteinExistence type="predicted"/>
<reference evidence="2" key="1">
    <citation type="submission" date="2019-09" db="EMBL/GenBank/DDBJ databases">
        <authorList>
            <person name="Jung D.-H."/>
        </authorList>
    </citation>
    <scope>NUCLEOTIDE SEQUENCE [LARGE SCALE GENOMIC DNA]</scope>
    <source>
        <strain evidence="2">JA-25</strain>
    </source>
</reference>
<dbReference type="InterPro" id="IPR026341">
    <property type="entry name" value="T9SS_type_B"/>
</dbReference>
<evidence type="ECO:0000313" key="1">
    <source>
        <dbReference type="EMBL" id="NID11880.1"/>
    </source>
</evidence>
<dbReference type="SUPFAM" id="SSF82171">
    <property type="entry name" value="DPP6 N-terminal domain-like"/>
    <property type="match status" value="1"/>
</dbReference>